<gene>
    <name evidence="2" type="ORF">NIES46_20520</name>
</gene>
<dbReference type="InterPro" id="IPR039564">
    <property type="entry name" value="Peptidase_C39-like"/>
</dbReference>
<evidence type="ECO:0000313" key="3">
    <source>
        <dbReference type="Proteomes" id="UP000326169"/>
    </source>
</evidence>
<comment type="caution">
    <text evidence="2">The sequence shown here is derived from an EMBL/GenBank/DDBJ whole genome shotgun (WGS) entry which is preliminary data.</text>
</comment>
<evidence type="ECO:0000259" key="1">
    <source>
        <dbReference type="Pfam" id="PF13529"/>
    </source>
</evidence>
<feature type="domain" description="Peptidase C39-like" evidence="1">
    <location>
        <begin position="108"/>
        <end position="236"/>
    </location>
</feature>
<name>A0A5M3T7V1_LIMPL</name>
<proteinExistence type="predicted"/>
<keyword evidence="3" id="KW-1185">Reference proteome</keyword>
<dbReference type="Pfam" id="PF13529">
    <property type="entry name" value="Peptidase_C39_2"/>
    <property type="match status" value="1"/>
</dbReference>
<accession>A0A5M3T7V1</accession>
<reference evidence="2 3" key="1">
    <citation type="journal article" date="2019" name="J Genomics">
        <title>The Draft Genome of a Hydrogen-producing Cyanobacterium, Arthrospira platensis NIES-46.</title>
        <authorList>
            <person name="Suzuki S."/>
            <person name="Yamaguchi H."/>
            <person name="Kawachi M."/>
        </authorList>
    </citation>
    <scope>NUCLEOTIDE SEQUENCE [LARGE SCALE GENOMIC DNA]</scope>
    <source>
        <strain evidence="2 3">NIES-46</strain>
    </source>
</reference>
<dbReference type="Gene3D" id="3.90.70.10">
    <property type="entry name" value="Cysteine proteinases"/>
    <property type="match status" value="1"/>
</dbReference>
<sequence length="279" mass="31489">MTESRPIASSPANSEPANSEAAVKIKFIHTTTLRSAIEDLSELSSDQQVEIKEQSVYPIHSYAYQTGDYLKFAFFGQSFKGKNTWFVHSRDVEIYNQNLQIKPDKILLPVPWFPQTDNYRDPERTCNSLSCAMCLEYFKPGTLLGTTGDDIYLEVVFKYGDTTDHTVQTQALSDLGLKSTWHTDLDFDDVYRELEAKRPVVIGIYHRGTTEHPCGGHMIVVRGRTENGDFVVNDPYGSLNDCYTGAVENGKGAIYSKYEMTYRWTAEGPGTGWGRLFQA</sequence>
<protein>
    <recommendedName>
        <fullName evidence="1">Peptidase C39-like domain-containing protein</fullName>
    </recommendedName>
</protein>
<dbReference type="EMBL" id="BIMW01000087">
    <property type="protein sequence ID" value="GCE94000.1"/>
    <property type="molecule type" value="Genomic_DNA"/>
</dbReference>
<dbReference type="Proteomes" id="UP000326169">
    <property type="component" value="Unassembled WGS sequence"/>
</dbReference>
<organism evidence="2 3">
    <name type="scientific">Limnospira platensis NIES-46</name>
    <dbReference type="NCBI Taxonomy" id="1236695"/>
    <lineage>
        <taxon>Bacteria</taxon>
        <taxon>Bacillati</taxon>
        <taxon>Cyanobacteriota</taxon>
        <taxon>Cyanophyceae</taxon>
        <taxon>Oscillatoriophycideae</taxon>
        <taxon>Oscillatoriales</taxon>
        <taxon>Sirenicapillariaceae</taxon>
        <taxon>Limnospira</taxon>
    </lineage>
</organism>
<evidence type="ECO:0000313" key="2">
    <source>
        <dbReference type="EMBL" id="GCE94000.1"/>
    </source>
</evidence>